<feature type="compositionally biased region" description="Basic and acidic residues" evidence="1">
    <location>
        <begin position="95"/>
        <end position="106"/>
    </location>
</feature>
<evidence type="ECO:0000313" key="3">
    <source>
        <dbReference type="EMBL" id="OMP08239.1"/>
    </source>
</evidence>
<feature type="signal peptide" evidence="2">
    <location>
        <begin position="1"/>
        <end position="25"/>
    </location>
</feature>
<name>A0A1R3KMF8_9ROSI</name>
<accession>A0A1R3KMF8</accession>
<reference evidence="4" key="1">
    <citation type="submission" date="2013-09" db="EMBL/GenBank/DDBJ databases">
        <title>Corchorus olitorius genome sequencing.</title>
        <authorList>
            <person name="Alam M."/>
            <person name="Haque M.S."/>
            <person name="Islam M.S."/>
            <person name="Emdad E.M."/>
            <person name="Islam M.M."/>
            <person name="Ahmed B."/>
            <person name="Halim A."/>
            <person name="Hossen Q.M.M."/>
            <person name="Hossain M.Z."/>
            <person name="Ahmed R."/>
            <person name="Khan M.M."/>
            <person name="Islam R."/>
            <person name="Rashid M.M."/>
            <person name="Khan S.A."/>
            <person name="Rahman M.S."/>
            <person name="Alam M."/>
            <person name="Yahiya A.S."/>
            <person name="Khan M.S."/>
            <person name="Azam M.S."/>
            <person name="Haque T."/>
            <person name="Lashkar M.Z.H."/>
            <person name="Akhand A.I."/>
            <person name="Morshed G."/>
            <person name="Roy S."/>
            <person name="Uddin K.S."/>
            <person name="Rabeya T."/>
            <person name="Hossain A.S."/>
            <person name="Chowdhury A."/>
            <person name="Snigdha A.R."/>
            <person name="Mortoza M.S."/>
            <person name="Matin S.A."/>
            <person name="Hoque S.M.E."/>
            <person name="Islam M.K."/>
            <person name="Roy D.K."/>
            <person name="Haider R."/>
            <person name="Moosa M.M."/>
            <person name="Elias S.M."/>
            <person name="Hasan A.M."/>
            <person name="Jahan S."/>
            <person name="Shafiuddin M."/>
            <person name="Mahmood N."/>
            <person name="Shommy N.S."/>
        </authorList>
    </citation>
    <scope>NUCLEOTIDE SEQUENCE [LARGE SCALE GENOMIC DNA]</scope>
    <source>
        <strain evidence="4">cv. O-4</strain>
    </source>
</reference>
<feature type="region of interest" description="Disordered" evidence="1">
    <location>
        <begin position="95"/>
        <end position="120"/>
    </location>
</feature>
<dbReference type="AlphaFoldDB" id="A0A1R3KMF8"/>
<evidence type="ECO:0000256" key="1">
    <source>
        <dbReference type="SAM" id="MobiDB-lite"/>
    </source>
</evidence>
<feature type="chain" id="PRO_5013045683" evidence="2">
    <location>
        <begin position="26"/>
        <end position="120"/>
    </location>
</feature>
<evidence type="ECO:0000313" key="4">
    <source>
        <dbReference type="Proteomes" id="UP000187203"/>
    </source>
</evidence>
<dbReference type="Proteomes" id="UP000187203">
    <property type="component" value="Unassembled WGS sequence"/>
</dbReference>
<keyword evidence="4" id="KW-1185">Reference proteome</keyword>
<evidence type="ECO:0000256" key="2">
    <source>
        <dbReference type="SAM" id="SignalP"/>
    </source>
</evidence>
<dbReference type="EMBL" id="AWUE01012833">
    <property type="protein sequence ID" value="OMP08239.1"/>
    <property type="molecule type" value="Genomic_DNA"/>
</dbReference>
<proteinExistence type="predicted"/>
<organism evidence="3 4">
    <name type="scientific">Corchorus olitorius</name>
    <dbReference type="NCBI Taxonomy" id="93759"/>
    <lineage>
        <taxon>Eukaryota</taxon>
        <taxon>Viridiplantae</taxon>
        <taxon>Streptophyta</taxon>
        <taxon>Embryophyta</taxon>
        <taxon>Tracheophyta</taxon>
        <taxon>Spermatophyta</taxon>
        <taxon>Magnoliopsida</taxon>
        <taxon>eudicotyledons</taxon>
        <taxon>Gunneridae</taxon>
        <taxon>Pentapetalae</taxon>
        <taxon>rosids</taxon>
        <taxon>malvids</taxon>
        <taxon>Malvales</taxon>
        <taxon>Malvaceae</taxon>
        <taxon>Grewioideae</taxon>
        <taxon>Apeibeae</taxon>
        <taxon>Corchorus</taxon>
    </lineage>
</organism>
<comment type="caution">
    <text evidence="3">The sequence shown here is derived from an EMBL/GenBank/DDBJ whole genome shotgun (WGS) entry which is preliminary data.</text>
</comment>
<gene>
    <name evidence="3" type="ORF">COLO4_06658</name>
</gene>
<sequence>MKLKTRRKLSLVSLVLDLVLNLLKSTPKAPKYLFNRTQLLLSDLGISLSDRFGLISEYHRPIGLVFRYHRPIDLAFGLVFRRKMLLDVYGEVARDKDGKEGGRWPNKETSTFGRKCQQPR</sequence>
<keyword evidence="2" id="KW-0732">Signal</keyword>
<protein>
    <submittedName>
        <fullName evidence="3">Uncharacterized protein</fullName>
    </submittedName>
</protein>